<dbReference type="EMBL" id="BAABFR010000006">
    <property type="protein sequence ID" value="GAA4385069.1"/>
    <property type="molecule type" value="Genomic_DNA"/>
</dbReference>
<dbReference type="InterPro" id="IPR025859">
    <property type="entry name" value="AurF/CmlI"/>
</dbReference>
<dbReference type="Pfam" id="PF11583">
    <property type="entry name" value="AurF"/>
    <property type="match status" value="1"/>
</dbReference>
<protein>
    <submittedName>
        <fullName evidence="1">Diiron oxygenase</fullName>
    </submittedName>
</protein>
<dbReference type="InterPro" id="IPR012348">
    <property type="entry name" value="RNR-like"/>
</dbReference>
<organism evidence="1 2">
    <name type="scientific">Tsukamurella soli</name>
    <dbReference type="NCBI Taxonomy" id="644556"/>
    <lineage>
        <taxon>Bacteria</taxon>
        <taxon>Bacillati</taxon>
        <taxon>Actinomycetota</taxon>
        <taxon>Actinomycetes</taxon>
        <taxon>Mycobacteriales</taxon>
        <taxon>Tsukamurellaceae</taxon>
        <taxon>Tsukamurella</taxon>
    </lineage>
</organism>
<dbReference type="Gene3D" id="1.10.620.20">
    <property type="entry name" value="Ribonucleotide Reductase, subunit A"/>
    <property type="match status" value="1"/>
</dbReference>
<proteinExistence type="predicted"/>
<accession>A0ABP8J5F0</accession>
<reference evidence="2" key="1">
    <citation type="journal article" date="2019" name="Int. J. Syst. Evol. Microbiol.">
        <title>The Global Catalogue of Microorganisms (GCM) 10K type strain sequencing project: providing services to taxonomists for standard genome sequencing and annotation.</title>
        <authorList>
            <consortium name="The Broad Institute Genomics Platform"/>
            <consortium name="The Broad Institute Genome Sequencing Center for Infectious Disease"/>
            <person name="Wu L."/>
            <person name="Ma J."/>
        </authorList>
    </citation>
    <scope>NUCLEOTIDE SEQUENCE [LARGE SCALE GENOMIC DNA]</scope>
    <source>
        <strain evidence="2">JCM 17688</strain>
    </source>
</reference>
<comment type="caution">
    <text evidence="1">The sequence shown here is derived from an EMBL/GenBank/DDBJ whole genome shotgun (WGS) entry which is preliminary data.</text>
</comment>
<evidence type="ECO:0000313" key="1">
    <source>
        <dbReference type="EMBL" id="GAA4385069.1"/>
    </source>
</evidence>
<evidence type="ECO:0000313" key="2">
    <source>
        <dbReference type="Proteomes" id="UP001500635"/>
    </source>
</evidence>
<dbReference type="SUPFAM" id="SSF47240">
    <property type="entry name" value="Ferritin-like"/>
    <property type="match status" value="1"/>
</dbReference>
<gene>
    <name evidence="1" type="ORF">GCM10023147_06430</name>
</gene>
<keyword evidence="2" id="KW-1185">Reference proteome</keyword>
<dbReference type="InterPro" id="IPR009078">
    <property type="entry name" value="Ferritin-like_SF"/>
</dbReference>
<sequence>MALMNITKRPLTHMGRMRGRSFPGQHEYEQTLYDLSEASVHRNFDPYIDIDWDSPELAVVPDDARWVCNDRFDPIGRNEWYQAQPLEKQIAIGMWRQANVAKVGLQFESILIRGIMQYTAAQPNDSIEFRYATHEAKEECNHTLMFQEFVNRTGMDVPGGPWWFRRLSPIIPLFSTIAPLIFYMGVLAGEEPIDHLQKQFLRSGDTQHPAMTRIMQIHVAEEARHISFAHQLLERRIPTRGKFPQFLLSLAMPIVMRVLLGAIMVPPREFWETFDIPRSVKKDIFWRSPESKAARVETFGDVRMLAERCDLMNPFSRVLWRVLGISGRSSRFRSEPSYSAQ</sequence>
<dbReference type="Proteomes" id="UP001500635">
    <property type="component" value="Unassembled WGS sequence"/>
</dbReference>
<name>A0ABP8J5F0_9ACTN</name>